<name>A0A377SXD6_9NEIS</name>
<evidence type="ECO:0000313" key="4">
    <source>
        <dbReference type="Proteomes" id="UP000255108"/>
    </source>
</evidence>
<evidence type="ECO:0000313" key="5">
    <source>
        <dbReference type="Proteomes" id="UP000295794"/>
    </source>
</evidence>
<dbReference type="Pfam" id="PF20567">
    <property type="entry name" value="DUF6776"/>
    <property type="match status" value="1"/>
</dbReference>
<evidence type="ECO:0000313" key="3">
    <source>
        <dbReference type="EMBL" id="TCU81154.1"/>
    </source>
</evidence>
<gene>
    <name evidence="3" type="ORF">EV682_12724</name>
    <name evidence="2" type="ORF">NCTC11159_04611</name>
</gene>
<dbReference type="AlphaFoldDB" id="A0A377SXD6"/>
<accession>A0A377SXD6</accession>
<reference evidence="3 5" key="2">
    <citation type="submission" date="2019-03" db="EMBL/GenBank/DDBJ databases">
        <title>Genomic Encyclopedia of Type Strains, Phase IV (KMG-IV): sequencing the most valuable type-strain genomes for metagenomic binning, comparative biology and taxonomic classification.</title>
        <authorList>
            <person name="Goeker M."/>
        </authorList>
    </citation>
    <scope>NUCLEOTIDE SEQUENCE [LARGE SCALE GENOMIC DNA]</scope>
    <source>
        <strain evidence="3 5">DSM 3764</strain>
    </source>
</reference>
<dbReference type="Proteomes" id="UP000255108">
    <property type="component" value="Unassembled WGS sequence"/>
</dbReference>
<dbReference type="RefSeq" id="WP_115230209.1">
    <property type="nucleotide sequence ID" value="NZ_CAWOLO010000027.1"/>
</dbReference>
<sequence>MPIKRFYRLQRARLMAAPLSLQPVIGWRGRLLRIAALFCMAMSFLGFGAYVGYQYALNRNAAYLAEKMQRLASQTEQLGAGQAKLQLLEQQIKVGQGERDGLVQALSTAQSELAAKQEALSFFESLLQSNDRNRAVSFSACELQSVGGGRWRYRLLLVQGTDRSTEFAGRLQASVQYQEHGKRQNMQIEPLPVKFSHYLRQEGELTLPSGALPQLFEARIFTDNNKQAVASCQKKGG</sequence>
<keyword evidence="1" id="KW-1133">Transmembrane helix</keyword>
<keyword evidence="1" id="KW-0812">Transmembrane</keyword>
<dbReference type="OrthoDB" id="8585321at2"/>
<protein>
    <submittedName>
        <fullName evidence="2">Uncharacterized protein</fullName>
    </submittedName>
</protein>
<keyword evidence="1" id="KW-0472">Membrane</keyword>
<dbReference type="EMBL" id="SMBT01000027">
    <property type="protein sequence ID" value="TCU81154.1"/>
    <property type="molecule type" value="Genomic_DNA"/>
</dbReference>
<proteinExistence type="predicted"/>
<organism evidence="2 4">
    <name type="scientific">Iodobacter fluviatilis</name>
    <dbReference type="NCBI Taxonomy" id="537"/>
    <lineage>
        <taxon>Bacteria</taxon>
        <taxon>Pseudomonadati</taxon>
        <taxon>Pseudomonadota</taxon>
        <taxon>Betaproteobacteria</taxon>
        <taxon>Neisseriales</taxon>
        <taxon>Chitinibacteraceae</taxon>
        <taxon>Iodobacter</taxon>
    </lineage>
</organism>
<dbReference type="InterPro" id="IPR046703">
    <property type="entry name" value="DUF6776"/>
</dbReference>
<evidence type="ECO:0000256" key="1">
    <source>
        <dbReference type="SAM" id="Phobius"/>
    </source>
</evidence>
<dbReference type="Proteomes" id="UP000295794">
    <property type="component" value="Unassembled WGS sequence"/>
</dbReference>
<dbReference type="EMBL" id="UGHR01000007">
    <property type="protein sequence ID" value="STR46008.1"/>
    <property type="molecule type" value="Genomic_DNA"/>
</dbReference>
<feature type="transmembrane region" description="Helical" evidence="1">
    <location>
        <begin position="31"/>
        <end position="53"/>
    </location>
</feature>
<evidence type="ECO:0000313" key="2">
    <source>
        <dbReference type="EMBL" id="STR46008.1"/>
    </source>
</evidence>
<reference evidence="2 4" key="1">
    <citation type="submission" date="2018-06" db="EMBL/GenBank/DDBJ databases">
        <authorList>
            <consortium name="Pathogen Informatics"/>
            <person name="Doyle S."/>
        </authorList>
    </citation>
    <scope>NUCLEOTIDE SEQUENCE [LARGE SCALE GENOMIC DNA]</scope>
    <source>
        <strain evidence="2 4">NCTC11159</strain>
    </source>
</reference>
<keyword evidence="5" id="KW-1185">Reference proteome</keyword>